<dbReference type="FunFam" id="3.40.30.10:FF:000245">
    <property type="entry name" value="Thioredoxin"/>
    <property type="match status" value="1"/>
</dbReference>
<dbReference type="CDD" id="cd02947">
    <property type="entry name" value="TRX_family"/>
    <property type="match status" value="1"/>
</dbReference>
<evidence type="ECO:0000259" key="3">
    <source>
        <dbReference type="PROSITE" id="PS51352"/>
    </source>
</evidence>
<feature type="domain" description="Thioredoxin" evidence="3">
    <location>
        <begin position="1"/>
        <end position="109"/>
    </location>
</feature>
<dbReference type="InterPro" id="IPR010400">
    <property type="entry name" value="PITH_dom"/>
</dbReference>
<evidence type="ECO:0000313" key="6">
    <source>
        <dbReference type="Proteomes" id="UP000606974"/>
    </source>
</evidence>
<accession>A0A8H7E880</accession>
<dbReference type="PROSITE" id="PS51532">
    <property type="entry name" value="PITH"/>
    <property type="match status" value="1"/>
</dbReference>
<dbReference type="Proteomes" id="UP000606974">
    <property type="component" value="Unassembled WGS sequence"/>
</dbReference>
<dbReference type="GO" id="GO:0015035">
    <property type="term" value="F:protein-disulfide reductase activity"/>
    <property type="evidence" value="ECO:0007669"/>
    <property type="project" value="InterPro"/>
</dbReference>
<evidence type="ECO:0000313" key="5">
    <source>
        <dbReference type="EMBL" id="KAF7514044.1"/>
    </source>
</evidence>
<dbReference type="PROSITE" id="PS00194">
    <property type="entry name" value="THIOREDOXIN_1"/>
    <property type="match status" value="1"/>
</dbReference>
<dbReference type="AlphaFoldDB" id="A0A8H7E880"/>
<proteinExistence type="inferred from homology"/>
<dbReference type="InterPro" id="IPR013766">
    <property type="entry name" value="Thioredoxin_domain"/>
</dbReference>
<feature type="domain" description="PITH" evidence="4">
    <location>
        <begin position="132"/>
        <end position="325"/>
    </location>
</feature>
<dbReference type="InterPro" id="IPR008979">
    <property type="entry name" value="Galactose-bd-like_sf"/>
</dbReference>
<dbReference type="PRINTS" id="PR00421">
    <property type="entry name" value="THIOREDOXIN"/>
</dbReference>
<dbReference type="GO" id="GO:0005737">
    <property type="term" value="C:cytoplasm"/>
    <property type="evidence" value="ECO:0007669"/>
    <property type="project" value="UniProtKB-ARBA"/>
</dbReference>
<keyword evidence="6" id="KW-1185">Reference proteome</keyword>
<dbReference type="EMBL" id="JAACFV010000002">
    <property type="protein sequence ID" value="KAF7514044.1"/>
    <property type="molecule type" value="Genomic_DNA"/>
</dbReference>
<dbReference type="OrthoDB" id="2121326at2759"/>
<evidence type="ECO:0008006" key="7">
    <source>
        <dbReference type="Google" id="ProtNLM"/>
    </source>
</evidence>
<dbReference type="SUPFAM" id="SSF49785">
    <property type="entry name" value="Galactose-binding domain-like"/>
    <property type="match status" value="1"/>
</dbReference>
<comment type="similarity">
    <text evidence="1">Belongs to the thioredoxin family.</text>
</comment>
<dbReference type="Pfam" id="PF00085">
    <property type="entry name" value="Thioredoxin"/>
    <property type="match status" value="1"/>
</dbReference>
<gene>
    <name evidence="5" type="ORF">GJ744_004369</name>
</gene>
<reference evidence="5" key="1">
    <citation type="submission" date="2020-02" db="EMBL/GenBank/DDBJ databases">
        <authorList>
            <person name="Palmer J.M."/>
        </authorList>
    </citation>
    <scope>NUCLEOTIDE SEQUENCE</scope>
    <source>
        <strain evidence="5">EPUS1.4</strain>
        <tissue evidence="5">Thallus</tissue>
    </source>
</reference>
<dbReference type="InterPro" id="IPR036249">
    <property type="entry name" value="Thioredoxin-like_sf"/>
</dbReference>
<dbReference type="Gene3D" id="2.60.120.470">
    <property type="entry name" value="PITH domain"/>
    <property type="match status" value="1"/>
</dbReference>
<evidence type="ECO:0000256" key="1">
    <source>
        <dbReference type="ARBA" id="ARBA00008987"/>
    </source>
</evidence>
<dbReference type="InterPro" id="IPR005746">
    <property type="entry name" value="Thioredoxin"/>
</dbReference>
<dbReference type="InterPro" id="IPR017937">
    <property type="entry name" value="Thioredoxin_CS"/>
</dbReference>
<name>A0A8H7E880_9EURO</name>
<evidence type="ECO:0000256" key="2">
    <source>
        <dbReference type="ARBA" id="ARBA00023157"/>
    </source>
</evidence>
<dbReference type="NCBIfam" id="TIGR01068">
    <property type="entry name" value="thioredoxin"/>
    <property type="match status" value="1"/>
</dbReference>
<organism evidence="5 6">
    <name type="scientific">Endocarpon pusillum</name>
    <dbReference type="NCBI Taxonomy" id="364733"/>
    <lineage>
        <taxon>Eukaryota</taxon>
        <taxon>Fungi</taxon>
        <taxon>Dikarya</taxon>
        <taxon>Ascomycota</taxon>
        <taxon>Pezizomycotina</taxon>
        <taxon>Eurotiomycetes</taxon>
        <taxon>Chaetothyriomycetidae</taxon>
        <taxon>Verrucariales</taxon>
        <taxon>Verrucariaceae</taxon>
        <taxon>Endocarpon</taxon>
    </lineage>
</organism>
<keyword evidence="2" id="KW-1015">Disulfide bond</keyword>
<comment type="caution">
    <text evidence="5">The sequence shown here is derived from an EMBL/GenBank/DDBJ whole genome shotgun (WGS) entry which is preliminary data.</text>
</comment>
<evidence type="ECO:0000259" key="4">
    <source>
        <dbReference type="PROSITE" id="PS51532"/>
    </source>
</evidence>
<dbReference type="InterPro" id="IPR037047">
    <property type="entry name" value="PITH_dom_sf"/>
</dbReference>
<dbReference type="PANTHER" id="PTHR46115">
    <property type="entry name" value="THIOREDOXIN-LIKE PROTEIN 1"/>
    <property type="match status" value="1"/>
</dbReference>
<dbReference type="SUPFAM" id="SSF52833">
    <property type="entry name" value="Thioredoxin-like"/>
    <property type="match status" value="1"/>
</dbReference>
<protein>
    <recommendedName>
        <fullName evidence="7">Thioredoxin</fullName>
    </recommendedName>
</protein>
<dbReference type="Gene3D" id="3.40.30.10">
    <property type="entry name" value="Glutaredoxin"/>
    <property type="match status" value="1"/>
</dbReference>
<sequence>MSKIVHIESTAQFSSLIASSKIVVADFHATWCGPCKQIAPMYEQLSAQLSRPQKITFTKIDVDQQQELARSYGVTAMPTFMIFKNGRSIQTIRGADPKQLSAAVKKLANEAEAAGDAGDGGFAESSGDSFWVASEPAKGYTNVTDQVDIKGLELLNFDGEFGNVRTLFDSTRPKALDGGEPSTKDWVESDTDDQLMLFVPFQSTLKIHTLQITSVKSNGEDDEAPMRPKTVQIYTNRSHILGFEEADDITPTQSITLEARDWDAKTGTAKIELRFVKFQNVSSLVIFVVNGDGEGEKVRLDRIRIIGESGEKRDPGKLEKIGDDHD</sequence>
<dbReference type="PROSITE" id="PS51352">
    <property type="entry name" value="THIOREDOXIN_2"/>
    <property type="match status" value="1"/>
</dbReference>
<dbReference type="Pfam" id="PF06201">
    <property type="entry name" value="PITH"/>
    <property type="match status" value="1"/>
</dbReference>